<accession>A0A0P9LJN4</accession>
<comment type="caution">
    <text evidence="4">The sequence shown here is derived from an EMBL/GenBank/DDBJ whole genome shotgun (WGS) entry which is preliminary data.</text>
</comment>
<feature type="domain" description="FAD/NAD(P)-binding" evidence="3">
    <location>
        <begin position="6"/>
        <end position="200"/>
    </location>
</feature>
<reference evidence="4 6" key="1">
    <citation type="submission" date="2015-09" db="EMBL/GenBank/DDBJ databases">
        <title>Genome announcement of multiple Pseudomonas syringae strains.</title>
        <authorList>
            <person name="Thakur S."/>
            <person name="Wang P.W."/>
            <person name="Gong Y."/>
            <person name="Weir B.S."/>
            <person name="Guttman D.S."/>
        </authorList>
    </citation>
    <scope>NUCLEOTIDE SEQUENCE [LARGE SCALE GENOMIC DNA]</scope>
    <source>
        <strain evidence="4 6">ICMP2823</strain>
    </source>
</reference>
<dbReference type="PRINTS" id="PR00469">
    <property type="entry name" value="PNDRDTASEII"/>
</dbReference>
<dbReference type="Proteomes" id="UP000281372">
    <property type="component" value="Unassembled WGS sequence"/>
</dbReference>
<evidence type="ECO:0000313" key="7">
    <source>
        <dbReference type="Proteomes" id="UP000281372"/>
    </source>
</evidence>
<evidence type="ECO:0000259" key="3">
    <source>
        <dbReference type="Pfam" id="PF07992"/>
    </source>
</evidence>
<evidence type="ECO:0000313" key="6">
    <source>
        <dbReference type="Proteomes" id="UP000050564"/>
    </source>
</evidence>
<name>A0A0P9LJN4_PSECA</name>
<dbReference type="InterPro" id="IPR023753">
    <property type="entry name" value="FAD/NAD-binding_dom"/>
</dbReference>
<dbReference type="EMBL" id="LJPX01000267">
    <property type="protein sequence ID" value="KPW75023.1"/>
    <property type="molecule type" value="Genomic_DNA"/>
</dbReference>
<dbReference type="InterPro" id="IPR050097">
    <property type="entry name" value="Ferredoxin-NADP_redctase_2"/>
</dbReference>
<evidence type="ECO:0000313" key="4">
    <source>
        <dbReference type="EMBL" id="KPW75023.1"/>
    </source>
</evidence>
<dbReference type="Gene3D" id="3.50.50.60">
    <property type="entry name" value="FAD/NAD(P)-binding domain"/>
    <property type="match status" value="2"/>
</dbReference>
<evidence type="ECO:0000313" key="5">
    <source>
        <dbReference type="EMBL" id="RMN33519.1"/>
    </source>
</evidence>
<protein>
    <submittedName>
        <fullName evidence="4">Thioredoxin reductase</fullName>
    </submittedName>
</protein>
<dbReference type="PATRIC" id="fig|86840.3.peg.3902"/>
<evidence type="ECO:0000256" key="1">
    <source>
        <dbReference type="ARBA" id="ARBA00022630"/>
    </source>
</evidence>
<dbReference type="EMBL" id="RBOW01000373">
    <property type="protein sequence ID" value="RMN33519.1"/>
    <property type="molecule type" value="Genomic_DNA"/>
</dbReference>
<dbReference type="PRINTS" id="PR00368">
    <property type="entry name" value="FADPNR"/>
</dbReference>
<dbReference type="PANTHER" id="PTHR48105">
    <property type="entry name" value="THIOREDOXIN REDUCTASE 1-RELATED-RELATED"/>
    <property type="match status" value="1"/>
</dbReference>
<dbReference type="SUPFAM" id="SSF51905">
    <property type="entry name" value="FAD/NAD(P)-binding domain"/>
    <property type="match status" value="1"/>
</dbReference>
<proteinExistence type="predicted"/>
<dbReference type="GO" id="GO:0016491">
    <property type="term" value="F:oxidoreductase activity"/>
    <property type="evidence" value="ECO:0007669"/>
    <property type="project" value="UniProtKB-KW"/>
</dbReference>
<dbReference type="Pfam" id="PF07992">
    <property type="entry name" value="Pyr_redox_2"/>
    <property type="match status" value="1"/>
</dbReference>
<keyword evidence="2" id="KW-0560">Oxidoreductase</keyword>
<keyword evidence="1" id="KW-0285">Flavoprotein</keyword>
<dbReference type="Proteomes" id="UP000050564">
    <property type="component" value="Unassembled WGS sequence"/>
</dbReference>
<dbReference type="AlphaFoldDB" id="A0A0P9LJN4"/>
<gene>
    <name evidence="4" type="ORF">ALO81_02773</name>
    <name evidence="5" type="ORF">ALQ64_02501</name>
</gene>
<organism evidence="4 6">
    <name type="scientific">Pseudomonas cannabina</name>
    <dbReference type="NCBI Taxonomy" id="86840"/>
    <lineage>
        <taxon>Bacteria</taxon>
        <taxon>Pseudomonadati</taxon>
        <taxon>Pseudomonadota</taxon>
        <taxon>Gammaproteobacteria</taxon>
        <taxon>Pseudomonadales</taxon>
        <taxon>Pseudomonadaceae</taxon>
        <taxon>Pseudomonas</taxon>
    </lineage>
</organism>
<evidence type="ECO:0000256" key="2">
    <source>
        <dbReference type="ARBA" id="ARBA00023002"/>
    </source>
</evidence>
<reference evidence="5 7" key="2">
    <citation type="submission" date="2018-08" db="EMBL/GenBank/DDBJ databases">
        <title>Recombination of ecologically and evolutionarily significant loci maintains genetic cohesion in the Pseudomonas syringae species complex.</title>
        <authorList>
            <person name="Dillon M."/>
            <person name="Thakur S."/>
            <person name="Almeida R.N.D."/>
            <person name="Weir B.S."/>
            <person name="Guttman D.S."/>
        </authorList>
    </citation>
    <scope>NUCLEOTIDE SEQUENCE [LARGE SCALE GENOMIC DNA]</scope>
    <source>
        <strain evidence="5 7">ICMP 2821</strain>
    </source>
</reference>
<dbReference type="InterPro" id="IPR036188">
    <property type="entry name" value="FAD/NAD-bd_sf"/>
</dbReference>
<sequence length="388" mass="42245">MDQCMFDVIVIGGGPAGLSESIRLLGKDLKVAVVSDFFGGCMGMMGDLPLQSYCNELEIAGAPLPLKNFMQHLSISPTGREYADYIKGNFEALPFVLVQDRVLRLKKNADVFEMVLGDTPNKRILRASRVILATGIRPKSVPIPLEGKPWKSCFDVYSEASCEQIENYRDKDVFIFGSGNSAFQIALLLAPLARNITILVKSYLGLYPQETDNRFALRSLSQRTLEMIAKSTLNTCEGPLNNHSAASRARLWLHAYSELQAVDSSLRLILTEELNSHPLLKGSCEASANEGLLSRLSDAPGYELRIDYLRDDCSLVSATGITAQLPATDWPHLLDQGTGFAAHQNGQSPVDGLYVAGAASGYASVNTMIPSANASIGQPRAQERVSWA</sequence>